<dbReference type="GO" id="GO:1901605">
    <property type="term" value="P:alpha-amino acid metabolic process"/>
    <property type="evidence" value="ECO:0007669"/>
    <property type="project" value="UniProtKB-ARBA"/>
</dbReference>
<evidence type="ECO:0000313" key="6">
    <source>
        <dbReference type="Proteomes" id="UP000037269"/>
    </source>
</evidence>
<evidence type="ECO:0000256" key="1">
    <source>
        <dbReference type="ARBA" id="ARBA00001933"/>
    </source>
</evidence>
<protein>
    <submittedName>
        <fullName evidence="4">Diaminopropionate ammonia-lyase</fullName>
    </submittedName>
</protein>
<dbReference type="GeneID" id="42307190"/>
<keyword evidence="4" id="KW-0456">Lyase</keyword>
<dbReference type="PANTHER" id="PTHR42937:SF1">
    <property type="entry name" value="DIAMINOPROPIONATE AMMONIA-LYASE"/>
    <property type="match status" value="1"/>
</dbReference>
<evidence type="ECO:0000256" key="2">
    <source>
        <dbReference type="ARBA" id="ARBA00022898"/>
    </source>
</evidence>
<dbReference type="InterPro" id="IPR036052">
    <property type="entry name" value="TrpB-like_PALP_sf"/>
</dbReference>
<dbReference type="NCBIfam" id="NF006058">
    <property type="entry name" value="PRK08206.1"/>
    <property type="match status" value="1"/>
</dbReference>
<dbReference type="InterPro" id="IPR019871">
    <property type="entry name" value="DiNH2propionate_NH3-lyase_sub"/>
</dbReference>
<dbReference type="GO" id="GO:0008838">
    <property type="term" value="F:diaminopropionate ammonia-lyase activity"/>
    <property type="evidence" value="ECO:0007669"/>
    <property type="project" value="InterPro"/>
</dbReference>
<dbReference type="Gene3D" id="3.40.50.1100">
    <property type="match status" value="2"/>
</dbReference>
<dbReference type="AlphaFoldDB" id="A0A0D1YL04"/>
<proteinExistence type="predicted"/>
<evidence type="ECO:0000259" key="3">
    <source>
        <dbReference type="Pfam" id="PF00291"/>
    </source>
</evidence>
<reference evidence="4 6" key="1">
    <citation type="submission" date="2015-07" db="EMBL/GenBank/DDBJ databases">
        <title>Fjat-14205 dsm 2895.</title>
        <authorList>
            <person name="Liu B."/>
            <person name="Wang J."/>
            <person name="Zhu Y."/>
            <person name="Liu G."/>
            <person name="Chen Q."/>
            <person name="Chen Z."/>
            <person name="Lan J."/>
            <person name="Che J."/>
            <person name="Ge C."/>
            <person name="Shi H."/>
            <person name="Pan Z."/>
            <person name="Liu X."/>
        </authorList>
    </citation>
    <scope>NUCLEOTIDE SEQUENCE [LARGE SCALE GENOMIC DNA]</scope>
    <source>
        <strain evidence="4 6">DSM 2895</strain>
    </source>
</reference>
<comment type="cofactor">
    <cofactor evidence="1">
        <name>pyridoxal 5'-phosphate</name>
        <dbReference type="ChEBI" id="CHEBI:597326"/>
    </cofactor>
</comment>
<dbReference type="STRING" id="47500.AF333_18730"/>
<evidence type="ECO:0000313" key="4">
    <source>
        <dbReference type="EMBL" id="KON97196.1"/>
    </source>
</evidence>
<accession>A0A0D1YL04</accession>
<dbReference type="NCBIfam" id="TIGR01747">
    <property type="entry name" value="diampropi_NH3ly"/>
    <property type="match status" value="1"/>
</dbReference>
<evidence type="ECO:0000313" key="5">
    <source>
        <dbReference type="EMBL" id="SDK20260.1"/>
    </source>
</evidence>
<sequence>MGEINWQLNRHKSPHPSAFSVVNKEEIRKAMRFHQTVPDYAPTPLHSLSSLANELGIQRIFVKDESYRFDLNSFKVLGSSYALATYLARTLQTDVNSFSIIKEKVKSLPVHTFATATDGNHGRGLAWSAKMLGQRSVVYMPKGASAYRLQMIRDLGAQADITNNDYDDTVRFVSQLAEQQGWTLVQDTAWEGYTDIPTLIMQGYLTIIGEFLEQFTAMEKKGLTHVILQAGVGSFAGAMAGALQQLTKTPIKFIIVEPNQADCFYQSARTEDGSSKAASGNLSTIMAGLSCGETNPISWDILKNIADCFVSCPDRVAASGMRILGNPLHTDPRIVSGESGAVPLGLLFELCRNPLLAELKKLLALDSSSRVLVINTEGDTDPENYRKVCWDGMYSNNRE</sequence>
<dbReference type="Pfam" id="PF00291">
    <property type="entry name" value="PALP"/>
    <property type="match status" value="1"/>
</dbReference>
<dbReference type="GO" id="GO:0030170">
    <property type="term" value="F:pyridoxal phosphate binding"/>
    <property type="evidence" value="ECO:0007669"/>
    <property type="project" value="InterPro"/>
</dbReference>
<dbReference type="EMBL" id="FNED01000043">
    <property type="protein sequence ID" value="SDK20260.1"/>
    <property type="molecule type" value="Genomic_DNA"/>
</dbReference>
<keyword evidence="2" id="KW-0663">Pyridoxal phosphate</keyword>
<dbReference type="PANTHER" id="PTHR42937">
    <property type="match status" value="1"/>
</dbReference>
<name>A0A0D1YL04_ANEMI</name>
<dbReference type="Proteomes" id="UP000037269">
    <property type="component" value="Unassembled WGS sequence"/>
</dbReference>
<evidence type="ECO:0000313" key="7">
    <source>
        <dbReference type="Proteomes" id="UP000182836"/>
    </source>
</evidence>
<dbReference type="EMBL" id="LGUG01000004">
    <property type="protein sequence ID" value="KON97196.1"/>
    <property type="molecule type" value="Genomic_DNA"/>
</dbReference>
<dbReference type="InterPro" id="IPR001926">
    <property type="entry name" value="TrpB-like_PALP"/>
</dbReference>
<organism evidence="4 6">
    <name type="scientific">Aneurinibacillus migulanus</name>
    <name type="common">Bacillus migulanus</name>
    <dbReference type="NCBI Taxonomy" id="47500"/>
    <lineage>
        <taxon>Bacteria</taxon>
        <taxon>Bacillati</taxon>
        <taxon>Bacillota</taxon>
        <taxon>Bacilli</taxon>
        <taxon>Bacillales</taxon>
        <taxon>Paenibacillaceae</taxon>
        <taxon>Aneurinibacillus group</taxon>
        <taxon>Aneurinibacillus</taxon>
    </lineage>
</organism>
<dbReference type="Proteomes" id="UP000182836">
    <property type="component" value="Unassembled WGS sequence"/>
</dbReference>
<dbReference type="RefSeq" id="WP_043063716.1">
    <property type="nucleotide sequence ID" value="NZ_BJOA01000189.1"/>
</dbReference>
<dbReference type="OrthoDB" id="34584at2"/>
<dbReference type="CDD" id="cd00640">
    <property type="entry name" value="Trp-synth-beta_II"/>
    <property type="match status" value="1"/>
</dbReference>
<reference evidence="5 7" key="2">
    <citation type="submission" date="2016-10" db="EMBL/GenBank/DDBJ databases">
        <authorList>
            <person name="de Groot N.N."/>
        </authorList>
    </citation>
    <scope>NUCLEOTIDE SEQUENCE [LARGE SCALE GENOMIC DNA]</scope>
    <source>
        <strain evidence="5 7">DSM 2895</strain>
    </source>
</reference>
<dbReference type="NCBIfam" id="TIGR03528">
    <property type="entry name" value="2_3_DAP_am_ly"/>
    <property type="match status" value="1"/>
</dbReference>
<keyword evidence="6" id="KW-1185">Reference proteome</keyword>
<feature type="domain" description="Tryptophan synthase beta chain-like PALP" evidence="3">
    <location>
        <begin position="39"/>
        <end position="355"/>
    </location>
</feature>
<dbReference type="InterPro" id="IPR010081">
    <property type="entry name" value="DiNH2opropionate_NH3_lyase"/>
</dbReference>
<dbReference type="SUPFAM" id="SSF53686">
    <property type="entry name" value="Tryptophan synthase beta subunit-like PLP-dependent enzymes"/>
    <property type="match status" value="1"/>
</dbReference>
<dbReference type="PATRIC" id="fig|47500.8.peg.166"/>
<gene>
    <name evidence="4" type="ORF">AF333_18730</name>
    <name evidence="5" type="ORF">SAMN04487909_14323</name>
</gene>